<evidence type="ECO:0000313" key="2">
    <source>
        <dbReference type="EMBL" id="MFC5922634.1"/>
    </source>
</evidence>
<accession>A0ABW1GZ68</accession>
<evidence type="ECO:0000313" key="3">
    <source>
        <dbReference type="Proteomes" id="UP001596226"/>
    </source>
</evidence>
<reference evidence="3" key="1">
    <citation type="journal article" date="2019" name="Int. J. Syst. Evol. Microbiol.">
        <title>The Global Catalogue of Microorganisms (GCM) 10K type strain sequencing project: providing services to taxonomists for standard genome sequencing and annotation.</title>
        <authorList>
            <consortium name="The Broad Institute Genomics Platform"/>
            <consortium name="The Broad Institute Genome Sequencing Center for Infectious Disease"/>
            <person name="Wu L."/>
            <person name="Ma J."/>
        </authorList>
    </citation>
    <scope>NUCLEOTIDE SEQUENCE [LARGE SCALE GENOMIC DNA]</scope>
    <source>
        <strain evidence="3">CGMCC 4.7144</strain>
    </source>
</reference>
<dbReference type="Proteomes" id="UP001596226">
    <property type="component" value="Unassembled WGS sequence"/>
</dbReference>
<keyword evidence="3" id="KW-1185">Reference proteome</keyword>
<proteinExistence type="predicted"/>
<dbReference type="EMBL" id="JBHSQS010000002">
    <property type="protein sequence ID" value="MFC5922634.1"/>
    <property type="molecule type" value="Genomic_DNA"/>
</dbReference>
<feature type="region of interest" description="Disordered" evidence="1">
    <location>
        <begin position="131"/>
        <end position="185"/>
    </location>
</feature>
<organism evidence="2 3">
    <name type="scientific">Micromonospora vulcania</name>
    <dbReference type="NCBI Taxonomy" id="1441873"/>
    <lineage>
        <taxon>Bacteria</taxon>
        <taxon>Bacillati</taxon>
        <taxon>Actinomycetota</taxon>
        <taxon>Actinomycetes</taxon>
        <taxon>Micromonosporales</taxon>
        <taxon>Micromonosporaceae</taxon>
        <taxon>Micromonospora</taxon>
    </lineage>
</organism>
<dbReference type="RefSeq" id="WP_377505796.1">
    <property type="nucleotide sequence ID" value="NZ_JBHSQS010000002.1"/>
</dbReference>
<comment type="caution">
    <text evidence="2">The sequence shown here is derived from an EMBL/GenBank/DDBJ whole genome shotgun (WGS) entry which is preliminary data.</text>
</comment>
<feature type="compositionally biased region" description="Low complexity" evidence="1">
    <location>
        <begin position="131"/>
        <end position="153"/>
    </location>
</feature>
<gene>
    <name evidence="2" type="ORF">ACFQGL_04670</name>
</gene>
<protein>
    <submittedName>
        <fullName evidence="2">Uncharacterized protein</fullName>
    </submittedName>
</protein>
<name>A0ABW1GZ68_9ACTN</name>
<sequence length="185" mass="19812">MVTDPHAALRSLLAGRLYGHERRLRRFGEPDWRRYADLLAGALLVAVRRRFVAGQDRAPVIRFVASARERYDATGRDVDPALAEALVWAALGERPPLPDDAPTIVAQTVLLLGLLEDEGLTDRERDDVLAAAAHAADSPPAADSLPADSPPAAYDQTASDSPAADESAQGAQQHQPAARGPREAN</sequence>
<evidence type="ECO:0000256" key="1">
    <source>
        <dbReference type="SAM" id="MobiDB-lite"/>
    </source>
</evidence>